<feature type="region of interest" description="Disordered" evidence="1">
    <location>
        <begin position="38"/>
        <end position="84"/>
    </location>
</feature>
<name>A0ABW4GYD7_9ACTN</name>
<dbReference type="EMBL" id="JBHUCM010000075">
    <property type="protein sequence ID" value="MFD1547348.1"/>
    <property type="molecule type" value="Genomic_DNA"/>
</dbReference>
<dbReference type="InterPro" id="IPR045618">
    <property type="entry name" value="DUF6444"/>
</dbReference>
<comment type="caution">
    <text evidence="3">The sequence shown here is derived from an EMBL/GenBank/DDBJ whole genome shotgun (WGS) entry which is preliminary data.</text>
</comment>
<feature type="compositionally biased region" description="Basic residues" evidence="1">
    <location>
        <begin position="59"/>
        <end position="70"/>
    </location>
</feature>
<dbReference type="RefSeq" id="WP_219528064.1">
    <property type="nucleotide sequence ID" value="NZ_JAHKRM010000003.1"/>
</dbReference>
<sequence length="84" mass="9123">MAPDSASWSREELLAAVAERDRVIAALMAEIEQLNRRVGMDSSHFSMPPGSDGPATRDKRAKKAKRRSSRPRGGQSGHDGHALV</sequence>
<evidence type="ECO:0000313" key="4">
    <source>
        <dbReference type="Proteomes" id="UP001597097"/>
    </source>
</evidence>
<accession>A0ABW4GYD7</accession>
<organism evidence="3 4">
    <name type="scientific">Nonomuraea guangzhouensis</name>
    <dbReference type="NCBI Taxonomy" id="1291555"/>
    <lineage>
        <taxon>Bacteria</taxon>
        <taxon>Bacillati</taxon>
        <taxon>Actinomycetota</taxon>
        <taxon>Actinomycetes</taxon>
        <taxon>Streptosporangiales</taxon>
        <taxon>Streptosporangiaceae</taxon>
        <taxon>Nonomuraea</taxon>
    </lineage>
</organism>
<protein>
    <submittedName>
        <fullName evidence="3">DUF6444 domain-containing protein</fullName>
    </submittedName>
</protein>
<proteinExistence type="predicted"/>
<evidence type="ECO:0000256" key="1">
    <source>
        <dbReference type="SAM" id="MobiDB-lite"/>
    </source>
</evidence>
<dbReference type="Proteomes" id="UP001597097">
    <property type="component" value="Unassembled WGS sequence"/>
</dbReference>
<feature type="domain" description="DUF6444" evidence="2">
    <location>
        <begin position="3"/>
        <end position="82"/>
    </location>
</feature>
<keyword evidence="4" id="KW-1185">Reference proteome</keyword>
<reference evidence="4" key="1">
    <citation type="journal article" date="2019" name="Int. J. Syst. Evol. Microbiol.">
        <title>The Global Catalogue of Microorganisms (GCM) 10K type strain sequencing project: providing services to taxonomists for standard genome sequencing and annotation.</title>
        <authorList>
            <consortium name="The Broad Institute Genomics Platform"/>
            <consortium name="The Broad Institute Genome Sequencing Center for Infectious Disease"/>
            <person name="Wu L."/>
            <person name="Ma J."/>
        </authorList>
    </citation>
    <scope>NUCLEOTIDE SEQUENCE [LARGE SCALE GENOMIC DNA]</scope>
    <source>
        <strain evidence="4">CGMCC 1.15399</strain>
    </source>
</reference>
<evidence type="ECO:0000313" key="3">
    <source>
        <dbReference type="EMBL" id="MFD1547348.1"/>
    </source>
</evidence>
<dbReference type="Pfam" id="PF20042">
    <property type="entry name" value="DUF6444"/>
    <property type="match status" value="1"/>
</dbReference>
<gene>
    <name evidence="3" type="ORF">ACFSJ0_60695</name>
</gene>
<evidence type="ECO:0000259" key="2">
    <source>
        <dbReference type="Pfam" id="PF20042"/>
    </source>
</evidence>